<evidence type="ECO:0000313" key="3">
    <source>
        <dbReference type="Proteomes" id="UP000078544"/>
    </source>
</evidence>
<dbReference type="Proteomes" id="UP000078544">
    <property type="component" value="Unassembled WGS sequence"/>
</dbReference>
<comment type="caution">
    <text evidence="2">The sequence shown here is derived from an EMBL/GenBank/DDBJ whole genome shotgun (WGS) entry which is preliminary data.</text>
</comment>
<accession>A0A167YIB4</accession>
<evidence type="ECO:0000256" key="1">
    <source>
        <dbReference type="SAM" id="Coils"/>
    </source>
</evidence>
<dbReference type="AlphaFoldDB" id="A0A167YIB4"/>
<reference evidence="2 3" key="1">
    <citation type="journal article" date="2016" name="Genome Biol. Evol.">
        <title>Divergent and convergent evolution of fungal pathogenicity.</title>
        <authorList>
            <person name="Shang Y."/>
            <person name="Xiao G."/>
            <person name="Zheng P."/>
            <person name="Cen K."/>
            <person name="Zhan S."/>
            <person name="Wang C."/>
        </authorList>
    </citation>
    <scope>NUCLEOTIDE SEQUENCE [LARGE SCALE GENOMIC DNA]</scope>
    <source>
        <strain evidence="2 3">RCEF 2490</strain>
    </source>
</reference>
<dbReference type="STRING" id="1081109.A0A167YIB4"/>
<protein>
    <submittedName>
        <fullName evidence="2">Uncharacterized protein</fullName>
    </submittedName>
</protein>
<proteinExistence type="predicted"/>
<keyword evidence="1" id="KW-0175">Coiled coil</keyword>
<keyword evidence="3" id="KW-1185">Reference proteome</keyword>
<evidence type="ECO:0000313" key="2">
    <source>
        <dbReference type="EMBL" id="KZZ91381.1"/>
    </source>
</evidence>
<organism evidence="2 3">
    <name type="scientific">Moelleriella libera RCEF 2490</name>
    <dbReference type="NCBI Taxonomy" id="1081109"/>
    <lineage>
        <taxon>Eukaryota</taxon>
        <taxon>Fungi</taxon>
        <taxon>Dikarya</taxon>
        <taxon>Ascomycota</taxon>
        <taxon>Pezizomycotina</taxon>
        <taxon>Sordariomycetes</taxon>
        <taxon>Hypocreomycetidae</taxon>
        <taxon>Hypocreales</taxon>
        <taxon>Clavicipitaceae</taxon>
        <taxon>Moelleriella</taxon>
    </lineage>
</organism>
<gene>
    <name evidence="2" type="ORF">AAL_06617</name>
</gene>
<dbReference type="EMBL" id="AZGY01000018">
    <property type="protein sequence ID" value="KZZ91381.1"/>
    <property type="molecule type" value="Genomic_DNA"/>
</dbReference>
<sequence length="196" mass="22408">MAANLRHIGADKSPFVPKNSAELTAFKAQLADLERKRLQRRVALLELKKERMMASEEEEVKLVPVLLGRTPRDKLSTVFAAQTCFRDHVLHEDPQRVAWPLLAEMKDEGDKRALHGERCLPLPRLTTTIDGYKEPFAFDDVKPWKMRPVKGGSRFIRPVSQICDDAEVSCDEHLSMEELPEYLQNAIRGMEESLDL</sequence>
<dbReference type="OrthoDB" id="1703270at2759"/>
<feature type="coiled-coil region" evidence="1">
    <location>
        <begin position="28"/>
        <end position="55"/>
    </location>
</feature>
<name>A0A167YIB4_9HYPO</name>